<feature type="domain" description="SRP54-type proteins GTP-binding" evidence="11">
    <location>
        <begin position="100"/>
        <end position="294"/>
    </location>
</feature>
<dbReference type="InterPro" id="IPR013822">
    <property type="entry name" value="Signal_recog_particl_SRP54_hlx"/>
</dbReference>
<evidence type="ECO:0000259" key="10">
    <source>
        <dbReference type="SMART" id="SM00382"/>
    </source>
</evidence>
<evidence type="ECO:0000313" key="13">
    <source>
        <dbReference type="EMBL" id="OFW55710.1"/>
    </source>
</evidence>
<dbReference type="STRING" id="1797197.A2Y75_05905"/>
<accession>A0A1F2WFU1</accession>
<evidence type="ECO:0000256" key="3">
    <source>
        <dbReference type="ARBA" id="ARBA00022801"/>
    </source>
</evidence>
<dbReference type="Gene3D" id="1.20.120.140">
    <property type="entry name" value="Signal recognition particle SRP54, nucleotide-binding domain"/>
    <property type="match status" value="1"/>
</dbReference>
<dbReference type="AlphaFoldDB" id="A0A1F2WFU1"/>
<evidence type="ECO:0000256" key="4">
    <source>
        <dbReference type="ARBA" id="ARBA00022884"/>
    </source>
</evidence>
<feature type="binding site" evidence="9">
    <location>
        <begin position="107"/>
        <end position="114"/>
    </location>
    <ligand>
        <name>GTP</name>
        <dbReference type="ChEBI" id="CHEBI:37565"/>
    </ligand>
</feature>
<keyword evidence="4 9" id="KW-0694">RNA-binding</keyword>
<keyword evidence="5 9" id="KW-0342">GTP-binding</keyword>
<evidence type="ECO:0000256" key="9">
    <source>
        <dbReference type="HAMAP-Rule" id="MF_00306"/>
    </source>
</evidence>
<dbReference type="SUPFAM" id="SSF52540">
    <property type="entry name" value="P-loop containing nucleoside triphosphate hydrolases"/>
    <property type="match status" value="1"/>
</dbReference>
<dbReference type="GO" id="GO:0006614">
    <property type="term" value="P:SRP-dependent cotranslational protein targeting to membrane"/>
    <property type="evidence" value="ECO:0007669"/>
    <property type="project" value="InterPro"/>
</dbReference>
<dbReference type="PANTHER" id="PTHR11564">
    <property type="entry name" value="SIGNAL RECOGNITION PARTICLE 54K PROTEIN SRP54"/>
    <property type="match status" value="1"/>
</dbReference>
<gene>
    <name evidence="9" type="primary">ffh</name>
    <name evidence="13" type="ORF">A2Y75_05905</name>
</gene>
<dbReference type="CDD" id="cd18539">
    <property type="entry name" value="SRP_G"/>
    <property type="match status" value="1"/>
</dbReference>
<dbReference type="SMART" id="SM00962">
    <property type="entry name" value="SRP54"/>
    <property type="match status" value="1"/>
</dbReference>
<feature type="binding site" evidence="9">
    <location>
        <begin position="188"/>
        <end position="192"/>
    </location>
    <ligand>
        <name>GTP</name>
        <dbReference type="ChEBI" id="CHEBI:37565"/>
    </ligand>
</feature>
<proteinExistence type="inferred from homology"/>
<comment type="catalytic activity">
    <reaction evidence="8 9">
        <text>GTP + H2O = GDP + phosphate + H(+)</text>
        <dbReference type="Rhea" id="RHEA:19669"/>
        <dbReference type="ChEBI" id="CHEBI:15377"/>
        <dbReference type="ChEBI" id="CHEBI:15378"/>
        <dbReference type="ChEBI" id="CHEBI:37565"/>
        <dbReference type="ChEBI" id="CHEBI:43474"/>
        <dbReference type="ChEBI" id="CHEBI:58189"/>
        <dbReference type="EC" id="3.6.5.4"/>
    </reaction>
</comment>
<comment type="subunit">
    <text evidence="9">Part of the signal recognition particle protein translocation system, which is composed of SRP and FtsY.</text>
</comment>
<comment type="similarity">
    <text evidence="1 9">Belongs to the GTP-binding SRP family. SRP54 subfamily.</text>
</comment>
<evidence type="ECO:0000313" key="14">
    <source>
        <dbReference type="Proteomes" id="UP000177876"/>
    </source>
</evidence>
<dbReference type="FunFam" id="3.40.50.300:FF:000022">
    <property type="entry name" value="Signal recognition particle 54 kDa subunit"/>
    <property type="match status" value="1"/>
</dbReference>
<dbReference type="NCBIfam" id="TIGR00959">
    <property type="entry name" value="ffh"/>
    <property type="match status" value="1"/>
</dbReference>
<keyword evidence="3 9" id="KW-0378">Hydrolase</keyword>
<dbReference type="InterPro" id="IPR000897">
    <property type="entry name" value="SRP54_GTPase_dom"/>
</dbReference>
<reference evidence="13 14" key="1">
    <citation type="journal article" date="2016" name="Nat. Commun.">
        <title>Thousands of microbial genomes shed light on interconnected biogeochemical processes in an aquifer system.</title>
        <authorList>
            <person name="Anantharaman K."/>
            <person name="Brown C.T."/>
            <person name="Hug L.A."/>
            <person name="Sharon I."/>
            <person name="Castelle C.J."/>
            <person name="Probst A.J."/>
            <person name="Thomas B.C."/>
            <person name="Singh A."/>
            <person name="Wilkins M.J."/>
            <person name="Karaoz U."/>
            <person name="Brodie E.L."/>
            <person name="Williams K.H."/>
            <person name="Hubbard S.S."/>
            <person name="Banfield J.F."/>
        </authorList>
    </citation>
    <scope>NUCLEOTIDE SEQUENCE [LARGE SCALE GENOMIC DNA]</scope>
</reference>
<organism evidence="13 14">
    <name type="scientific">Candidatus Solincola sediminis</name>
    <dbReference type="NCBI Taxonomy" id="1797199"/>
    <lineage>
        <taxon>Bacteria</taxon>
        <taxon>Bacillati</taxon>
        <taxon>Actinomycetota</taxon>
        <taxon>Candidatus Geothermincolia</taxon>
        <taxon>Candidatus Geothermincolales</taxon>
        <taxon>Candidatus Geothermincolaceae</taxon>
        <taxon>Candidatus Solincola</taxon>
    </lineage>
</organism>
<comment type="function">
    <text evidence="9">Involved in targeting and insertion of nascent membrane proteins into the cytoplasmic membrane. Binds to the hydrophobic signal sequence of the ribosome-nascent chain (RNC) as it emerges from the ribosomes. The SRP-RNC complex is then targeted to the cytoplasmic membrane where it interacts with the SRP receptor FtsY.</text>
</comment>
<keyword evidence="6 9" id="KW-0733">Signal recognition particle</keyword>
<dbReference type="Proteomes" id="UP000177876">
    <property type="component" value="Unassembled WGS sequence"/>
</dbReference>
<evidence type="ECO:0000259" key="12">
    <source>
        <dbReference type="SMART" id="SM00963"/>
    </source>
</evidence>
<evidence type="ECO:0000256" key="2">
    <source>
        <dbReference type="ARBA" id="ARBA00022741"/>
    </source>
</evidence>
<comment type="domain">
    <text evidence="9">Composed of three domains: the N-terminal N domain, which is responsible for interactions with the ribosome, the central G domain, which binds GTP, and the C-terminal M domain, which binds the RNA and the signal sequence of the RNC.</text>
</comment>
<feature type="domain" description="AAA+ ATPase" evidence="10">
    <location>
        <begin position="99"/>
        <end position="245"/>
    </location>
</feature>
<dbReference type="HAMAP" id="MF_00306">
    <property type="entry name" value="SRP54"/>
    <property type="match status" value="1"/>
</dbReference>
<dbReference type="Gene3D" id="1.10.260.30">
    <property type="entry name" value="Signal recognition particle, SRP54 subunit, M-domain"/>
    <property type="match status" value="1"/>
</dbReference>
<evidence type="ECO:0000256" key="5">
    <source>
        <dbReference type="ARBA" id="ARBA00023134"/>
    </source>
</evidence>
<dbReference type="InterPro" id="IPR042101">
    <property type="entry name" value="SRP54_N_sf"/>
</dbReference>
<dbReference type="InterPro" id="IPR003593">
    <property type="entry name" value="AAA+_ATPase"/>
</dbReference>
<dbReference type="SMART" id="SM00382">
    <property type="entry name" value="AAA"/>
    <property type="match status" value="1"/>
</dbReference>
<evidence type="ECO:0000256" key="8">
    <source>
        <dbReference type="ARBA" id="ARBA00048027"/>
    </source>
</evidence>
<dbReference type="PANTHER" id="PTHR11564:SF5">
    <property type="entry name" value="SIGNAL RECOGNITION PARTICLE SUBUNIT SRP54"/>
    <property type="match status" value="1"/>
</dbReference>
<comment type="subcellular location">
    <subcellularLocation>
        <location evidence="9">Cytoplasm</location>
    </subcellularLocation>
    <text evidence="9">The SRP-RNC complex is targeted to the cytoplasmic membrane.</text>
</comment>
<dbReference type="GO" id="GO:0005525">
    <property type="term" value="F:GTP binding"/>
    <property type="evidence" value="ECO:0007669"/>
    <property type="project" value="UniProtKB-UniRule"/>
</dbReference>
<keyword evidence="7 9" id="KW-0687">Ribonucleoprotein</keyword>
<dbReference type="InterPro" id="IPR004780">
    <property type="entry name" value="SRP"/>
</dbReference>
<comment type="caution">
    <text evidence="13">The sequence shown here is derived from an EMBL/GenBank/DDBJ whole genome shotgun (WGS) entry which is preliminary data.</text>
</comment>
<dbReference type="SMART" id="SM00963">
    <property type="entry name" value="SRP54_N"/>
    <property type="match status" value="1"/>
</dbReference>
<dbReference type="Pfam" id="PF02978">
    <property type="entry name" value="SRP_SPB"/>
    <property type="match status" value="1"/>
</dbReference>
<dbReference type="EMBL" id="MELK01000052">
    <property type="protein sequence ID" value="OFW55710.1"/>
    <property type="molecule type" value="Genomic_DNA"/>
</dbReference>
<dbReference type="GO" id="GO:0008312">
    <property type="term" value="F:7S RNA binding"/>
    <property type="evidence" value="ECO:0007669"/>
    <property type="project" value="InterPro"/>
</dbReference>
<dbReference type="Pfam" id="PF02881">
    <property type="entry name" value="SRP54_N"/>
    <property type="match status" value="1"/>
</dbReference>
<evidence type="ECO:0000259" key="11">
    <source>
        <dbReference type="SMART" id="SM00962"/>
    </source>
</evidence>
<dbReference type="GO" id="GO:0003924">
    <property type="term" value="F:GTPase activity"/>
    <property type="evidence" value="ECO:0007669"/>
    <property type="project" value="UniProtKB-UniRule"/>
</dbReference>
<keyword evidence="2 9" id="KW-0547">Nucleotide-binding</keyword>
<dbReference type="Gene3D" id="3.40.50.300">
    <property type="entry name" value="P-loop containing nucleotide triphosphate hydrolases"/>
    <property type="match status" value="1"/>
</dbReference>
<evidence type="ECO:0000256" key="7">
    <source>
        <dbReference type="ARBA" id="ARBA00023274"/>
    </source>
</evidence>
<dbReference type="InterPro" id="IPR022941">
    <property type="entry name" value="SRP54"/>
</dbReference>
<sequence>MMFDNLSDRLQDIFKRLRGHAKLTEKQVNEVTREIRLALLEADVNFKVVKEFVGRIQERAVGQDVLKSLTPAQQVIKIIDEELTDLLGSTKQGINFGRPPSVIMLMGLQGSGKTTATAKLANHLKSQGRHPIMIAADIYRPAAIDQLEKLGEQAGIEVYSDRKAKPEAIVEAGIKKAEKEGLDTAIVDTAGRLHIDEDMMQELVRIKKKTPPNETLLVVDAMTGQDAVNVAEEFSRTVGIDGIILTKLDGDARGGAALSVKAVTGKAIKFASIGEKMGDLEPFYPDRMSSRILGLGDMLTFIEKAQSTYDEKQAEELEKKLRKQQFTLEDFLDQMAQLKKMGPLDQILGMIPGLSAGKLKGLQVEESQLKRVEAIIQSMTPEERRKPQIIGASRKQRIARGSGTSTQDVNRLLQQFQQMQKLFKQFGKMSPRKLGQMGQAFPFQF</sequence>
<dbReference type="SUPFAM" id="SSF47446">
    <property type="entry name" value="Signal peptide-binding domain"/>
    <property type="match status" value="1"/>
</dbReference>
<keyword evidence="9" id="KW-0963">Cytoplasm</keyword>
<dbReference type="InterPro" id="IPR036891">
    <property type="entry name" value="Signal_recog_part_SRP54_M_sf"/>
</dbReference>
<dbReference type="InterPro" id="IPR004125">
    <property type="entry name" value="Signal_recog_particle_SRP54_M"/>
</dbReference>
<dbReference type="GO" id="GO:0048500">
    <property type="term" value="C:signal recognition particle"/>
    <property type="evidence" value="ECO:0007669"/>
    <property type="project" value="UniProtKB-UniRule"/>
</dbReference>
<feature type="domain" description="Signal recognition particle SRP54 helical bundle" evidence="12">
    <location>
        <begin position="2"/>
        <end position="87"/>
    </location>
</feature>
<dbReference type="Pfam" id="PF00448">
    <property type="entry name" value="SRP54"/>
    <property type="match status" value="1"/>
</dbReference>
<dbReference type="EC" id="3.6.5.4" evidence="9"/>
<evidence type="ECO:0000256" key="6">
    <source>
        <dbReference type="ARBA" id="ARBA00023135"/>
    </source>
</evidence>
<dbReference type="InterPro" id="IPR027417">
    <property type="entry name" value="P-loop_NTPase"/>
</dbReference>
<protein>
    <recommendedName>
        <fullName evidence="9">Signal recognition particle protein</fullName>
        <ecNumber evidence="9">3.6.5.4</ecNumber>
    </recommendedName>
    <alternativeName>
        <fullName evidence="9">Fifty-four homolog</fullName>
    </alternativeName>
</protein>
<feature type="binding site" evidence="9">
    <location>
        <begin position="246"/>
        <end position="249"/>
    </location>
    <ligand>
        <name>GTP</name>
        <dbReference type="ChEBI" id="CHEBI:37565"/>
    </ligand>
</feature>
<name>A0A1F2WFU1_9ACTN</name>
<evidence type="ECO:0000256" key="1">
    <source>
        <dbReference type="ARBA" id="ARBA00005450"/>
    </source>
</evidence>